<evidence type="ECO:0000313" key="3">
    <source>
        <dbReference type="Proteomes" id="UP000235388"/>
    </source>
</evidence>
<comment type="caution">
    <text evidence="2">The sequence shown here is derived from an EMBL/GenBank/DDBJ whole genome shotgun (WGS) entry which is preliminary data.</text>
</comment>
<gene>
    <name evidence="2" type="ORF">PCANC_28229</name>
</gene>
<feature type="region of interest" description="Disordered" evidence="1">
    <location>
        <begin position="62"/>
        <end position="191"/>
    </location>
</feature>
<dbReference type="Proteomes" id="UP000235388">
    <property type="component" value="Unassembled WGS sequence"/>
</dbReference>
<feature type="compositionally biased region" description="Low complexity" evidence="1">
    <location>
        <begin position="172"/>
        <end position="191"/>
    </location>
</feature>
<keyword evidence="3" id="KW-1185">Reference proteome</keyword>
<feature type="compositionally biased region" description="Polar residues" evidence="1">
    <location>
        <begin position="134"/>
        <end position="146"/>
    </location>
</feature>
<dbReference type="AlphaFoldDB" id="A0A2N5TQK5"/>
<feature type="compositionally biased region" description="Pro residues" evidence="1">
    <location>
        <begin position="71"/>
        <end position="84"/>
    </location>
</feature>
<feature type="region of interest" description="Disordered" evidence="1">
    <location>
        <begin position="1"/>
        <end position="23"/>
    </location>
</feature>
<reference evidence="2 3" key="1">
    <citation type="submission" date="2017-11" db="EMBL/GenBank/DDBJ databases">
        <title>De novo assembly and phasing of dikaryotic genomes from two isolates of Puccinia coronata f. sp. avenae, the causal agent of oat crown rust.</title>
        <authorList>
            <person name="Miller M.E."/>
            <person name="Zhang Y."/>
            <person name="Omidvar V."/>
            <person name="Sperschneider J."/>
            <person name="Schwessinger B."/>
            <person name="Raley C."/>
            <person name="Palmer J.M."/>
            <person name="Garnica D."/>
            <person name="Upadhyaya N."/>
            <person name="Rathjen J."/>
            <person name="Taylor J.M."/>
            <person name="Park R.F."/>
            <person name="Dodds P.N."/>
            <person name="Hirsch C.D."/>
            <person name="Kianian S.F."/>
            <person name="Figueroa M."/>
        </authorList>
    </citation>
    <scope>NUCLEOTIDE SEQUENCE [LARGE SCALE GENOMIC DNA]</scope>
    <source>
        <strain evidence="2">12NC29</strain>
    </source>
</reference>
<organism evidence="2 3">
    <name type="scientific">Puccinia coronata f. sp. avenae</name>
    <dbReference type="NCBI Taxonomy" id="200324"/>
    <lineage>
        <taxon>Eukaryota</taxon>
        <taxon>Fungi</taxon>
        <taxon>Dikarya</taxon>
        <taxon>Basidiomycota</taxon>
        <taxon>Pucciniomycotina</taxon>
        <taxon>Pucciniomycetes</taxon>
        <taxon>Pucciniales</taxon>
        <taxon>Pucciniaceae</taxon>
        <taxon>Puccinia</taxon>
    </lineage>
</organism>
<name>A0A2N5TQK5_9BASI</name>
<evidence type="ECO:0000256" key="1">
    <source>
        <dbReference type="SAM" id="MobiDB-lite"/>
    </source>
</evidence>
<protein>
    <submittedName>
        <fullName evidence="2">Uncharacterized protein</fullName>
    </submittedName>
</protein>
<evidence type="ECO:0000313" key="2">
    <source>
        <dbReference type="EMBL" id="PLW27783.1"/>
    </source>
</evidence>
<feature type="compositionally biased region" description="Polar residues" evidence="1">
    <location>
        <begin position="218"/>
        <end position="227"/>
    </location>
</feature>
<accession>A0A2N5TQK5</accession>
<feature type="region of interest" description="Disordered" evidence="1">
    <location>
        <begin position="381"/>
        <end position="410"/>
    </location>
</feature>
<feature type="compositionally biased region" description="Low complexity" evidence="1">
    <location>
        <begin position="234"/>
        <end position="245"/>
    </location>
</feature>
<sequence>MNSSIKNLQQKKNSAQTLRSSVSSAQLPWNVSVQLEISPPALESNKIEELLHLKPLAQLPGAQHPRLLLPPQTPANKPPLPEPGPLVLSSGPQFNILQPVVQHQSPPQPHHGQEHQYSQTEPCQVPGAYGFPRPSSTSGVNPTLRQLQPIPLRTSDYRCGERPLSIPGEYGSPRPSCSSASSNETPPTSAATITSSHQAYGANTSSRNYGKPDWYLTTSSADTNSSPAVPWPGESRASESPRAARSQLGTLYEPEAAAAARHQQHAVQQRAHLYAATATTRNPLQRAAELDRAVGSICAADPPGTIRNSSINELPDPSATPLAQPPLRGCDEQGNQPVNRPLSREVVVTMERTPFKYKEPLASQDPSVYLVPAPQHQPVLQPQLQRPPCHSSSYTQANGHHPPHYRHMNGAIGNWRRRRNATTRLMEIANFFICAERPTRGTNPRGCCGSALR</sequence>
<feature type="region of interest" description="Disordered" evidence="1">
    <location>
        <begin position="218"/>
        <end position="245"/>
    </location>
</feature>
<proteinExistence type="predicted"/>
<dbReference type="EMBL" id="PGCJ01000471">
    <property type="protein sequence ID" value="PLW27783.1"/>
    <property type="molecule type" value="Genomic_DNA"/>
</dbReference>